<evidence type="ECO:0000313" key="2">
    <source>
        <dbReference type="EMBL" id="CDH33905.1"/>
    </source>
</evidence>
<dbReference type="AlphaFoldDB" id="A0A077QKV8"/>
<name>A0A077QKV8_XENBV</name>
<reference evidence="2" key="1">
    <citation type="submission" date="2013-07" db="EMBL/GenBank/DDBJ databases">
        <title>Sub-species coevolution in mutualistic symbiosis.</title>
        <authorList>
            <person name="Murfin K."/>
            <person name="Klassen J."/>
            <person name="Lee M."/>
            <person name="Forst S."/>
            <person name="Stock P."/>
            <person name="Goodrich-Blair H."/>
        </authorList>
    </citation>
    <scope>NUCLEOTIDE SEQUENCE [LARGE SCALE GENOMIC DNA]</scope>
    <source>
        <strain evidence="2">Intermedium</strain>
    </source>
</reference>
<dbReference type="Proteomes" id="UP000028480">
    <property type="component" value="Unassembled WGS sequence"/>
</dbReference>
<evidence type="ECO:0000256" key="1">
    <source>
        <dbReference type="SAM" id="MobiDB-lite"/>
    </source>
</evidence>
<feature type="compositionally biased region" description="Basic and acidic residues" evidence="1">
    <location>
        <begin position="45"/>
        <end position="79"/>
    </location>
</feature>
<evidence type="ECO:0000313" key="3">
    <source>
        <dbReference type="Proteomes" id="UP000028480"/>
    </source>
</evidence>
<organism evidence="2 3">
    <name type="scientific">Xenorhabdus bovienii str. Intermedium</name>
    <dbReference type="NCBI Taxonomy" id="1379677"/>
    <lineage>
        <taxon>Bacteria</taxon>
        <taxon>Pseudomonadati</taxon>
        <taxon>Pseudomonadota</taxon>
        <taxon>Gammaproteobacteria</taxon>
        <taxon>Enterobacterales</taxon>
        <taxon>Morganellaceae</taxon>
        <taxon>Xenorhabdus</taxon>
    </lineage>
</organism>
<dbReference type="EMBL" id="CBTB010000202">
    <property type="protein sequence ID" value="CDH33905.1"/>
    <property type="molecule type" value="Genomic_DNA"/>
</dbReference>
<gene>
    <name evidence="2" type="ORF">XBI1_2800031</name>
</gene>
<feature type="region of interest" description="Disordered" evidence="1">
    <location>
        <begin position="35"/>
        <end position="79"/>
    </location>
</feature>
<dbReference type="HOGENOM" id="CLU_1517343_0_0_6"/>
<proteinExistence type="predicted"/>
<comment type="caution">
    <text evidence="2">The sequence shown here is derived from an EMBL/GenBank/DDBJ whole genome shotgun (WGS) entry which is preliminary data.</text>
</comment>
<sequence length="177" mass="20985">MKKILQILLLLVIGFAVYMHYETEEIREHIVQLKSKPASQLTTQEKQELAEHEKIEKERQARRIANEKEEKKRKAEEERKAKEYYLAHKDEIDRKKFQTRVFGECDETAQASLKYPKYYEHERSSFSEGRGSNGKSFYYVTITFSGVNAFNVRSERTIQCYGDLNDYDAPIGYYFLN</sequence>
<dbReference type="RefSeq" id="WP_038189736.1">
    <property type="nucleotide sequence ID" value="NZ_CAWLWA010000196.1"/>
</dbReference>
<protein>
    <submittedName>
        <fullName evidence="2">Uncharacterized protein</fullName>
    </submittedName>
</protein>
<accession>A0A077QKV8</accession>